<evidence type="ECO:0000256" key="2">
    <source>
        <dbReference type="ARBA" id="ARBA00022664"/>
    </source>
</evidence>
<dbReference type="PANTHER" id="PTHR17204:SF5">
    <property type="entry name" value="PRE-MRNA-PROCESSING FACTOR 39"/>
    <property type="match status" value="1"/>
</dbReference>
<comment type="similarity">
    <text evidence="6">Belongs to the PRP39 family.</text>
</comment>
<evidence type="ECO:0000313" key="9">
    <source>
        <dbReference type="Proteomes" id="UP000244855"/>
    </source>
</evidence>
<protein>
    <submittedName>
        <fullName evidence="8">TPR-like protein</fullName>
    </submittedName>
</protein>
<feature type="compositionally biased region" description="Low complexity" evidence="7">
    <location>
        <begin position="534"/>
        <end position="546"/>
    </location>
</feature>
<evidence type="ECO:0000256" key="4">
    <source>
        <dbReference type="ARBA" id="ARBA00023187"/>
    </source>
</evidence>
<evidence type="ECO:0000256" key="5">
    <source>
        <dbReference type="ARBA" id="ARBA00023242"/>
    </source>
</evidence>
<dbReference type="SMART" id="SM00386">
    <property type="entry name" value="HAT"/>
    <property type="match status" value="6"/>
</dbReference>
<evidence type="ECO:0000256" key="1">
    <source>
        <dbReference type="ARBA" id="ARBA00004123"/>
    </source>
</evidence>
<proteinExistence type="inferred from homology"/>
<keyword evidence="4" id="KW-0508">mRNA splicing</keyword>
<evidence type="ECO:0000256" key="3">
    <source>
        <dbReference type="ARBA" id="ARBA00022737"/>
    </source>
</evidence>
<dbReference type="GO" id="GO:0005685">
    <property type="term" value="C:U1 snRNP"/>
    <property type="evidence" value="ECO:0007669"/>
    <property type="project" value="TreeGrafter"/>
</dbReference>
<dbReference type="SUPFAM" id="SSF48452">
    <property type="entry name" value="TPR-like"/>
    <property type="match status" value="1"/>
</dbReference>
<accession>A0A2V1DPS9</accession>
<dbReference type="InterPro" id="IPR011990">
    <property type="entry name" value="TPR-like_helical_dom_sf"/>
</dbReference>
<dbReference type="PANTHER" id="PTHR17204">
    <property type="entry name" value="PRE-MRNA PROCESSING PROTEIN PRP39-RELATED"/>
    <property type="match status" value="1"/>
</dbReference>
<gene>
    <name evidence="8" type="ORF">DM02DRAFT_527313</name>
</gene>
<dbReference type="FunFam" id="1.25.40.10:FF:000451">
    <property type="entry name" value="mRNA splicing protein (Prp39), putative"/>
    <property type="match status" value="1"/>
</dbReference>
<dbReference type="AlphaFoldDB" id="A0A2V1DPS9"/>
<feature type="region of interest" description="Disordered" evidence="7">
    <location>
        <begin position="533"/>
        <end position="561"/>
    </location>
</feature>
<evidence type="ECO:0000256" key="6">
    <source>
        <dbReference type="ARBA" id="ARBA00038019"/>
    </source>
</evidence>
<dbReference type="Proteomes" id="UP000244855">
    <property type="component" value="Unassembled WGS sequence"/>
</dbReference>
<dbReference type="InterPro" id="IPR003107">
    <property type="entry name" value="HAT"/>
</dbReference>
<name>A0A2V1DPS9_9PLEO</name>
<dbReference type="FunFam" id="1.25.40.10:FF:000064">
    <property type="entry name" value="Putative pre-mrna-processing factor 39"/>
    <property type="match status" value="1"/>
</dbReference>
<evidence type="ECO:0000313" key="8">
    <source>
        <dbReference type="EMBL" id="PVI00268.1"/>
    </source>
</evidence>
<keyword evidence="3" id="KW-0677">Repeat</keyword>
<reference evidence="8 9" key="1">
    <citation type="journal article" date="2018" name="Sci. Rep.">
        <title>Comparative genomics provides insights into the lifestyle and reveals functional heterogeneity of dark septate endophytic fungi.</title>
        <authorList>
            <person name="Knapp D.G."/>
            <person name="Nemeth J.B."/>
            <person name="Barry K."/>
            <person name="Hainaut M."/>
            <person name="Henrissat B."/>
            <person name="Johnson J."/>
            <person name="Kuo A."/>
            <person name="Lim J.H.P."/>
            <person name="Lipzen A."/>
            <person name="Nolan M."/>
            <person name="Ohm R.A."/>
            <person name="Tamas L."/>
            <person name="Grigoriev I.V."/>
            <person name="Spatafora J.W."/>
            <person name="Nagy L.G."/>
            <person name="Kovacs G.M."/>
        </authorList>
    </citation>
    <scope>NUCLEOTIDE SEQUENCE [LARGE SCALE GENOMIC DNA]</scope>
    <source>
        <strain evidence="8 9">DSE2036</strain>
    </source>
</reference>
<organism evidence="8 9">
    <name type="scientific">Periconia macrospinosa</name>
    <dbReference type="NCBI Taxonomy" id="97972"/>
    <lineage>
        <taxon>Eukaryota</taxon>
        <taxon>Fungi</taxon>
        <taxon>Dikarya</taxon>
        <taxon>Ascomycota</taxon>
        <taxon>Pezizomycotina</taxon>
        <taxon>Dothideomycetes</taxon>
        <taxon>Pleosporomycetidae</taxon>
        <taxon>Pleosporales</taxon>
        <taxon>Massarineae</taxon>
        <taxon>Periconiaceae</taxon>
        <taxon>Periconia</taxon>
    </lineage>
</organism>
<dbReference type="EMBL" id="KZ805376">
    <property type="protein sequence ID" value="PVI00268.1"/>
    <property type="molecule type" value="Genomic_DNA"/>
</dbReference>
<dbReference type="GO" id="GO:0030627">
    <property type="term" value="F:pre-mRNA 5'-splice site binding"/>
    <property type="evidence" value="ECO:0007669"/>
    <property type="project" value="TreeGrafter"/>
</dbReference>
<comment type="subcellular location">
    <subcellularLocation>
        <location evidence="1">Nucleus</location>
    </subcellularLocation>
</comment>
<dbReference type="STRING" id="97972.A0A2V1DPS9"/>
<dbReference type="GO" id="GO:0071004">
    <property type="term" value="C:U2-type prespliceosome"/>
    <property type="evidence" value="ECO:0007669"/>
    <property type="project" value="TreeGrafter"/>
</dbReference>
<evidence type="ECO:0000256" key="7">
    <source>
        <dbReference type="SAM" id="MobiDB-lite"/>
    </source>
</evidence>
<dbReference type="GO" id="GO:0000243">
    <property type="term" value="C:commitment complex"/>
    <property type="evidence" value="ECO:0007669"/>
    <property type="project" value="TreeGrafter"/>
</dbReference>
<dbReference type="OrthoDB" id="10265668at2759"/>
<dbReference type="Pfam" id="PF23240">
    <property type="entry name" value="HAT_PRP39_N"/>
    <property type="match status" value="1"/>
</dbReference>
<dbReference type="GO" id="GO:0000395">
    <property type="term" value="P:mRNA 5'-splice site recognition"/>
    <property type="evidence" value="ECO:0007669"/>
    <property type="project" value="TreeGrafter"/>
</dbReference>
<dbReference type="Gene3D" id="1.25.40.10">
    <property type="entry name" value="Tetratricopeptide repeat domain"/>
    <property type="match status" value="2"/>
</dbReference>
<dbReference type="Pfam" id="PF23241">
    <property type="entry name" value="HAT_PRP39_C"/>
    <property type="match status" value="1"/>
</dbReference>
<keyword evidence="5" id="KW-0539">Nucleus</keyword>
<dbReference type="InterPro" id="IPR059164">
    <property type="entry name" value="HAT_PRP39_C"/>
</dbReference>
<keyword evidence="9" id="KW-1185">Reference proteome</keyword>
<keyword evidence="2" id="KW-0507">mRNA processing</keyword>
<sequence length="561" mass="64884">MLLSGRGSIASVNYTGEEAAPEIKKLLDAVIEHEDEFEKWEALLTRALDLEGGVTRNSSPSAIELVRNVFDCFLAKFPLFFGYWKKYADFEFSIGGTETAEMVYERGVSCIPSSVDLWTAYCAFKVDTSHDNDILRALFERAVEFVGIDFQNSPFWNKYIEFEERVNEPTNITVLHRRAFQTPSYHFAQYYEKFRVFITTRPIEELAEPEVLEKIQAAVEKENAGHDRPAAEIDRQLRHKLDQHYYEIYSVVQQAVSVRWNFEQDIKRAFFHVEELSEEDLANWRAYLDFEEKQGDFQRTLFLYERCLVTCALYEEFWLRYARWLLSQGKEEDCRLVYVRASCIFVPITQPAVRLNWARLEEKLGRIQIAREIHEGILTQLPTHIETIISLAGVVRRNNGNEAAVETLETYIKASTSEVGGILATEQARILWQCKGSVDEARAIFKTKSEQFLDSKEFWLKYLEFEAAQPAVDQEEAHGRVKEVHELVREKGRFSPEASKELSNYYMDYLLSRGGKNATEEYMILDKDVNGYVSSNNAPSSSPSSSKPHLAADKRKNKNLR</sequence>